<dbReference type="PROSITE" id="PS51257">
    <property type="entry name" value="PROKAR_LIPOPROTEIN"/>
    <property type="match status" value="1"/>
</dbReference>
<evidence type="ECO:0000313" key="2">
    <source>
        <dbReference type="Proteomes" id="UP000242687"/>
    </source>
</evidence>
<evidence type="ECO:0000313" key="1">
    <source>
        <dbReference type="EMBL" id="PJJ84108.1"/>
    </source>
</evidence>
<keyword evidence="2" id="KW-1185">Reference proteome</keyword>
<organism evidence="1 2">
    <name type="scientific">Mucilaginibacter auburnensis</name>
    <dbReference type="NCBI Taxonomy" id="1457233"/>
    <lineage>
        <taxon>Bacteria</taxon>
        <taxon>Pseudomonadati</taxon>
        <taxon>Bacteroidota</taxon>
        <taxon>Sphingobacteriia</taxon>
        <taxon>Sphingobacteriales</taxon>
        <taxon>Sphingobacteriaceae</taxon>
        <taxon>Mucilaginibacter</taxon>
    </lineage>
</organism>
<gene>
    <name evidence="1" type="ORF">CLV57_1112</name>
</gene>
<name>A0A2H9VTG9_9SPHI</name>
<dbReference type="Proteomes" id="UP000242687">
    <property type="component" value="Unassembled WGS sequence"/>
</dbReference>
<dbReference type="EMBL" id="PGFJ01000001">
    <property type="protein sequence ID" value="PJJ84108.1"/>
    <property type="molecule type" value="Genomic_DNA"/>
</dbReference>
<sequence>MKKILALLFVVLVFAGCNDKRVELVTINASAYVDDAKAIANFAILTPTETGVFSNDGALDRYFATIQQNTKIGVTDYSTQVLPGEYVLVIQLKDGNPGVLYRTYTYNFITTRGPSAKFNYTMQFRSGKAEFYQPWADRK</sequence>
<reference evidence="1 2" key="1">
    <citation type="submission" date="2017-11" db="EMBL/GenBank/DDBJ databases">
        <title>Genomic Encyclopedia of Archaeal and Bacterial Type Strains, Phase II (KMG-II): From Individual Species to Whole Genera.</title>
        <authorList>
            <person name="Goeker M."/>
        </authorList>
    </citation>
    <scope>NUCLEOTIDE SEQUENCE [LARGE SCALE GENOMIC DNA]</scope>
    <source>
        <strain evidence="1 2">DSM 28175</strain>
    </source>
</reference>
<proteinExistence type="predicted"/>
<accession>A0A2H9VTG9</accession>
<comment type="caution">
    <text evidence="1">The sequence shown here is derived from an EMBL/GenBank/DDBJ whole genome shotgun (WGS) entry which is preliminary data.</text>
</comment>
<protein>
    <submittedName>
        <fullName evidence="1">Uncharacterized protein</fullName>
    </submittedName>
</protein>
<dbReference type="AlphaFoldDB" id="A0A2H9VTG9"/>
<dbReference type="RefSeq" id="WP_100340318.1">
    <property type="nucleotide sequence ID" value="NZ_PGFJ01000001.1"/>
</dbReference>